<dbReference type="EMBL" id="CP019911">
    <property type="protein sequence ID" value="AQW29036.1"/>
    <property type="molecule type" value="Genomic_DNA"/>
</dbReference>
<evidence type="ECO:0000313" key="1">
    <source>
        <dbReference type="EMBL" id="AQW28806.1"/>
    </source>
</evidence>
<evidence type="ECO:0000313" key="3">
    <source>
        <dbReference type="Proteomes" id="UP000189628"/>
    </source>
</evidence>
<reference evidence="2 3" key="1">
    <citation type="submission" date="2017-02" db="EMBL/GenBank/DDBJ databases">
        <title>Blood Disease Bacterium A2-HR MARDI.</title>
        <authorList>
            <person name="Badrun R."/>
            <person name="Abu Bakar N."/>
            <person name="Laboh R."/>
        </authorList>
    </citation>
    <scope>NUCLEOTIDE SEQUENCE [LARGE SCALE GENOMIC DNA]</scope>
    <source>
        <strain evidence="2 3">A2-HR MARDI</strain>
    </source>
</reference>
<name>A0A1U9VEM3_9RALS</name>
<dbReference type="InterPro" id="IPR010265">
    <property type="entry name" value="Phage_lambda_TipM"/>
</dbReference>
<proteinExistence type="predicted"/>
<accession>A0A1U9VEM3</accession>
<dbReference type="Pfam" id="PF05939">
    <property type="entry name" value="Phage_min_tail"/>
    <property type="match status" value="1"/>
</dbReference>
<evidence type="ECO:0000313" key="2">
    <source>
        <dbReference type="EMBL" id="AQW29036.1"/>
    </source>
</evidence>
<sequence length="112" mass="12342">MATDTFTWVPLVDPQGTTTYRTRKAQFGDGYSQEVKDGINNATDSWPLTFRDSGAVVRQIKAFLDAHAGSTSFYWTPPLGVQGLFKAAACQVQPNGGDIYTLTTTFQQVFRP</sequence>
<dbReference type="RefSeq" id="WP_078221654.1">
    <property type="nucleotide sequence ID" value="NZ_CP019911.1"/>
</dbReference>
<dbReference type="EMBL" id="CP019911">
    <property type="protein sequence ID" value="AQW28806.1"/>
    <property type="molecule type" value="Genomic_DNA"/>
</dbReference>
<dbReference type="Proteomes" id="UP000189628">
    <property type="component" value="Chromosome"/>
</dbReference>
<organism evidence="2 3">
    <name type="scientific">blood disease bacterium A2-HR MARDI</name>
    <dbReference type="NCBI Taxonomy" id="1944648"/>
    <lineage>
        <taxon>Bacteria</taxon>
        <taxon>Pseudomonadati</taxon>
        <taxon>Pseudomonadota</taxon>
        <taxon>Betaproteobacteria</taxon>
        <taxon>Burkholderiales</taxon>
        <taxon>Burkholderiaceae</taxon>
        <taxon>Ralstonia</taxon>
        <taxon>Ralstonia solanacearum species complex</taxon>
    </lineage>
</organism>
<dbReference type="AlphaFoldDB" id="A0A1U9VEM3"/>
<protein>
    <submittedName>
        <fullName evidence="2">Phage tail protein</fullName>
    </submittedName>
</protein>
<gene>
    <name evidence="1" type="ORF">B0B51_01415</name>
    <name evidence="2" type="ORF">B0B51_02700</name>
</gene>